<accession>A0A7V9ACB5</accession>
<dbReference type="RefSeq" id="WP_194538293.1">
    <property type="nucleotide sequence ID" value="NZ_JACEFB010000008.1"/>
</dbReference>
<evidence type="ECO:0000256" key="1">
    <source>
        <dbReference type="SAM" id="SignalP"/>
    </source>
</evidence>
<comment type="caution">
    <text evidence="2">The sequence shown here is derived from an EMBL/GenBank/DDBJ whole genome shotgun (WGS) entry which is preliminary data.</text>
</comment>
<name>A0A7V9ACB5_9BACT</name>
<protein>
    <submittedName>
        <fullName evidence="2">TIGR03067 domain-containing protein</fullName>
    </submittedName>
</protein>
<dbReference type="NCBIfam" id="TIGR03067">
    <property type="entry name" value="Planc_TIGR03067"/>
    <property type="match status" value="1"/>
</dbReference>
<dbReference type="AlphaFoldDB" id="A0A7V9ACB5"/>
<evidence type="ECO:0000313" key="3">
    <source>
        <dbReference type="Proteomes" id="UP000542342"/>
    </source>
</evidence>
<gene>
    <name evidence="2" type="ORF">H0921_11845</name>
</gene>
<feature type="signal peptide" evidence="1">
    <location>
        <begin position="1"/>
        <end position="22"/>
    </location>
</feature>
<dbReference type="EMBL" id="JACEFB010000008">
    <property type="protein sequence ID" value="MBA2226854.1"/>
    <property type="molecule type" value="Genomic_DNA"/>
</dbReference>
<reference evidence="2 3" key="1">
    <citation type="submission" date="2020-07" db="EMBL/GenBank/DDBJ databases">
        <title>Thermogemmata thermophila gen. nov., sp. nov., a novel moderate thermophilic planctomycete from a Kamchatka hot spring.</title>
        <authorList>
            <person name="Elcheninov A.G."/>
            <person name="Podosokorskaya O.A."/>
            <person name="Kovaleva O.L."/>
            <person name="Novikov A."/>
            <person name="Bonch-Osmolovskaya E.A."/>
            <person name="Toshchakov S.V."/>
            <person name="Kublanov I.V."/>
        </authorList>
    </citation>
    <scope>NUCLEOTIDE SEQUENCE [LARGE SCALE GENOMIC DNA]</scope>
    <source>
        <strain evidence="2 3">2918</strain>
    </source>
</reference>
<organism evidence="2 3">
    <name type="scientific">Thermogemmata fonticola</name>
    <dbReference type="NCBI Taxonomy" id="2755323"/>
    <lineage>
        <taxon>Bacteria</taxon>
        <taxon>Pseudomonadati</taxon>
        <taxon>Planctomycetota</taxon>
        <taxon>Planctomycetia</taxon>
        <taxon>Gemmatales</taxon>
        <taxon>Gemmataceae</taxon>
        <taxon>Thermogemmata</taxon>
    </lineage>
</organism>
<feature type="chain" id="PRO_5031414044" evidence="1">
    <location>
        <begin position="23"/>
        <end position="155"/>
    </location>
</feature>
<dbReference type="InterPro" id="IPR017504">
    <property type="entry name" value="CHP03067_Planctomycetes"/>
</dbReference>
<sequence>MRRSLFCIGSALVALLGVWVSAAQEGRDEKTELEGTWEIVALSLEGDPYDEEEIKALPTRRLVFKGKKLISLDSGGEVIFDTTFKVDAKQKPRTIDTTCRDSDHPFGSLVIFGIYRLDGDTLTISWRYDPSAERPKDFNGGEGSRQKVLTLKRVK</sequence>
<evidence type="ECO:0000313" key="2">
    <source>
        <dbReference type="EMBL" id="MBA2226854.1"/>
    </source>
</evidence>
<keyword evidence="3" id="KW-1185">Reference proteome</keyword>
<proteinExistence type="predicted"/>
<keyword evidence="1" id="KW-0732">Signal</keyword>
<dbReference type="Proteomes" id="UP000542342">
    <property type="component" value="Unassembled WGS sequence"/>
</dbReference>